<name>A0ABW1FG78_9ACTN</name>
<dbReference type="InterPro" id="IPR015500">
    <property type="entry name" value="Peptidase_S8_subtilisin-rel"/>
</dbReference>
<evidence type="ECO:0000313" key="11">
    <source>
        <dbReference type="Proteomes" id="UP001596241"/>
    </source>
</evidence>
<feature type="signal peptide" evidence="8">
    <location>
        <begin position="1"/>
        <end position="29"/>
    </location>
</feature>
<keyword evidence="3 5" id="KW-0378">Hydrolase</keyword>
<dbReference type="EMBL" id="JBHSPW010000004">
    <property type="protein sequence ID" value="MFC5893497.1"/>
    <property type="molecule type" value="Genomic_DNA"/>
</dbReference>
<dbReference type="Pfam" id="PF00082">
    <property type="entry name" value="Peptidase_S8"/>
    <property type="match status" value="1"/>
</dbReference>
<feature type="domain" description="Peptidase S8/S53" evidence="9">
    <location>
        <begin position="53"/>
        <end position="307"/>
    </location>
</feature>
<dbReference type="PANTHER" id="PTHR43806">
    <property type="entry name" value="PEPTIDASE S8"/>
    <property type="match status" value="1"/>
</dbReference>
<evidence type="ECO:0000256" key="6">
    <source>
        <dbReference type="SAM" id="MobiDB-lite"/>
    </source>
</evidence>
<feature type="active site" description="Charge relay system" evidence="5">
    <location>
        <position position="103"/>
    </location>
</feature>
<feature type="compositionally biased region" description="Low complexity" evidence="6">
    <location>
        <begin position="320"/>
        <end position="333"/>
    </location>
</feature>
<keyword evidence="8" id="KW-0732">Signal</keyword>
<feature type="region of interest" description="Disordered" evidence="6">
    <location>
        <begin position="318"/>
        <end position="353"/>
    </location>
</feature>
<dbReference type="InterPro" id="IPR036852">
    <property type="entry name" value="Peptidase_S8/S53_dom_sf"/>
</dbReference>
<reference evidence="11" key="1">
    <citation type="journal article" date="2019" name="Int. J. Syst. Evol. Microbiol.">
        <title>The Global Catalogue of Microorganisms (GCM) 10K type strain sequencing project: providing services to taxonomists for standard genome sequencing and annotation.</title>
        <authorList>
            <consortium name="The Broad Institute Genomics Platform"/>
            <consortium name="The Broad Institute Genome Sequencing Center for Infectious Disease"/>
            <person name="Wu L."/>
            <person name="Ma J."/>
        </authorList>
    </citation>
    <scope>NUCLEOTIDE SEQUENCE [LARGE SCALE GENOMIC DNA]</scope>
    <source>
        <strain evidence="11">CGMCC 1.15809</strain>
    </source>
</reference>
<keyword evidence="7" id="KW-0812">Transmembrane</keyword>
<keyword evidence="11" id="KW-1185">Reference proteome</keyword>
<dbReference type="PANTHER" id="PTHR43806:SF11">
    <property type="entry name" value="CEREVISIN-RELATED"/>
    <property type="match status" value="1"/>
</dbReference>
<evidence type="ECO:0000256" key="5">
    <source>
        <dbReference type="PROSITE-ProRule" id="PRU01240"/>
    </source>
</evidence>
<keyword evidence="7" id="KW-1133">Transmembrane helix</keyword>
<keyword evidence="7" id="KW-0472">Membrane</keyword>
<sequence>MRVTRALRATAGAALTGALLLSAGGAAQADSVRSNQWPLTAFKAEKLWESATGKGVTVAVLDGGFRETHQDLSGQFVAGKNFANTSQGDGSDSLGEDEDIRDHGTAMAGIIAGHGHGAGGSEGVKGLAPGAKIMPVPTYKNAAAATRWAAEHGADVINMSFIETQSTDICPAIHYALEKGAVVVAGVGNDAVADKEFPAACPGAIGVGAVDEYGEASDSNNYNSTLDLLAPGVKIPVAMGKSDADYRTADGSSAATAYVSATAALLKEKFPDLTPGQIANRLVKTAGLAQAEKDKNLKLPDAHYGYGYIQPGPALREDIPAGPAAGPLPMPEGKASKTPVVAGADKGQDPDPPMGGKQAVLLYGGIGLGVVIVLGVVIGGVMLVRRRGNSGSQSWG</sequence>
<evidence type="ECO:0000256" key="2">
    <source>
        <dbReference type="ARBA" id="ARBA00022670"/>
    </source>
</evidence>
<dbReference type="PRINTS" id="PR00723">
    <property type="entry name" value="SUBTILISIN"/>
</dbReference>
<evidence type="ECO:0000256" key="8">
    <source>
        <dbReference type="SAM" id="SignalP"/>
    </source>
</evidence>
<evidence type="ECO:0000256" key="4">
    <source>
        <dbReference type="ARBA" id="ARBA00022825"/>
    </source>
</evidence>
<proteinExistence type="inferred from homology"/>
<feature type="transmembrane region" description="Helical" evidence="7">
    <location>
        <begin position="360"/>
        <end position="384"/>
    </location>
</feature>
<dbReference type="Gene3D" id="3.40.50.200">
    <property type="entry name" value="Peptidase S8/S53 domain"/>
    <property type="match status" value="1"/>
</dbReference>
<dbReference type="InterPro" id="IPR000209">
    <property type="entry name" value="Peptidase_S8/S53_dom"/>
</dbReference>
<dbReference type="InterPro" id="IPR050131">
    <property type="entry name" value="Peptidase_S8_subtilisin-like"/>
</dbReference>
<organism evidence="10 11">
    <name type="scientific">Streptomyces ramulosus</name>
    <dbReference type="NCBI Taxonomy" id="47762"/>
    <lineage>
        <taxon>Bacteria</taxon>
        <taxon>Bacillati</taxon>
        <taxon>Actinomycetota</taxon>
        <taxon>Actinomycetes</taxon>
        <taxon>Kitasatosporales</taxon>
        <taxon>Streptomycetaceae</taxon>
        <taxon>Streptomyces</taxon>
    </lineage>
</organism>
<evidence type="ECO:0000256" key="7">
    <source>
        <dbReference type="SAM" id="Phobius"/>
    </source>
</evidence>
<evidence type="ECO:0000313" key="10">
    <source>
        <dbReference type="EMBL" id="MFC5893497.1"/>
    </source>
</evidence>
<dbReference type="PROSITE" id="PS51892">
    <property type="entry name" value="SUBTILASE"/>
    <property type="match status" value="1"/>
</dbReference>
<evidence type="ECO:0000256" key="3">
    <source>
        <dbReference type="ARBA" id="ARBA00022801"/>
    </source>
</evidence>
<evidence type="ECO:0000256" key="1">
    <source>
        <dbReference type="ARBA" id="ARBA00011073"/>
    </source>
</evidence>
<comment type="caution">
    <text evidence="10">The sequence shown here is derived from an EMBL/GenBank/DDBJ whole genome shotgun (WGS) entry which is preliminary data.</text>
</comment>
<keyword evidence="4 5" id="KW-0720">Serine protease</keyword>
<evidence type="ECO:0000259" key="9">
    <source>
        <dbReference type="Pfam" id="PF00082"/>
    </source>
</evidence>
<protein>
    <submittedName>
        <fullName evidence="10">S8 family serine peptidase</fullName>
    </submittedName>
</protein>
<dbReference type="RefSeq" id="WP_345079769.1">
    <property type="nucleotide sequence ID" value="NZ_BAAAWG010000004.1"/>
</dbReference>
<feature type="active site" description="Charge relay system" evidence="5">
    <location>
        <position position="62"/>
    </location>
</feature>
<keyword evidence="2 5" id="KW-0645">Protease</keyword>
<feature type="chain" id="PRO_5045142426" evidence="8">
    <location>
        <begin position="30"/>
        <end position="396"/>
    </location>
</feature>
<accession>A0ABW1FG78</accession>
<feature type="active site" description="Charge relay system" evidence="5">
    <location>
        <position position="253"/>
    </location>
</feature>
<comment type="similarity">
    <text evidence="1 5">Belongs to the peptidase S8 family.</text>
</comment>
<gene>
    <name evidence="10" type="ORF">ACFP3M_11780</name>
</gene>
<dbReference type="Proteomes" id="UP001596241">
    <property type="component" value="Unassembled WGS sequence"/>
</dbReference>
<dbReference type="SUPFAM" id="SSF52743">
    <property type="entry name" value="Subtilisin-like"/>
    <property type="match status" value="1"/>
</dbReference>